<dbReference type="EMBL" id="NJES01000011">
    <property type="protein sequence ID" value="PHH80671.1"/>
    <property type="molecule type" value="Genomic_DNA"/>
</dbReference>
<organism evidence="2 3">
    <name type="scientific">Ophiocordyceps camponoti-rufipedis</name>
    <dbReference type="NCBI Taxonomy" id="2004952"/>
    <lineage>
        <taxon>Eukaryota</taxon>
        <taxon>Fungi</taxon>
        <taxon>Dikarya</taxon>
        <taxon>Ascomycota</taxon>
        <taxon>Pezizomycotina</taxon>
        <taxon>Sordariomycetes</taxon>
        <taxon>Hypocreomycetidae</taxon>
        <taxon>Hypocreales</taxon>
        <taxon>Ophiocordycipitaceae</taxon>
        <taxon>Ophiocordyceps</taxon>
    </lineage>
</organism>
<gene>
    <name evidence="2" type="ORF">CDD80_351</name>
</gene>
<dbReference type="Proteomes" id="UP000226431">
    <property type="component" value="Unassembled WGS sequence"/>
</dbReference>
<keyword evidence="3" id="KW-1185">Reference proteome</keyword>
<accession>A0A2C5ZMZ1</accession>
<dbReference type="AlphaFoldDB" id="A0A2C5ZMZ1"/>
<proteinExistence type="predicted"/>
<protein>
    <submittedName>
        <fullName evidence="2">Uncharacterized protein</fullName>
    </submittedName>
</protein>
<evidence type="ECO:0000313" key="3">
    <source>
        <dbReference type="Proteomes" id="UP000226431"/>
    </source>
</evidence>
<dbReference type="OrthoDB" id="5244787at2759"/>
<reference evidence="2 3" key="1">
    <citation type="submission" date="2017-06" db="EMBL/GenBank/DDBJ databases">
        <title>Ant-infecting Ophiocordyceps genomes reveal a high diversity of potential behavioral manipulation genes and a possible major role for enterotoxins.</title>
        <authorList>
            <person name="De Bekker C."/>
            <person name="Evans H.C."/>
            <person name="Brachmann A."/>
            <person name="Hughes D.P."/>
        </authorList>
    </citation>
    <scope>NUCLEOTIDE SEQUENCE [LARGE SCALE GENOMIC DNA]</scope>
    <source>
        <strain evidence="2 3">Map16</strain>
    </source>
</reference>
<name>A0A2C5ZMZ1_9HYPO</name>
<sequence length="105" mass="11572">MSKIFEAIIGARIAAAAEASGVLPDGQMSNRKHRSTEVAIMMVTEMVRATWSRKGLVPLDFTGTFDAVSREKLPEVQNDQLVPNETHFCGRGLSSASRRERPARE</sequence>
<comment type="caution">
    <text evidence="2">The sequence shown here is derived from an EMBL/GenBank/DDBJ whole genome shotgun (WGS) entry which is preliminary data.</text>
</comment>
<evidence type="ECO:0000313" key="2">
    <source>
        <dbReference type="EMBL" id="PHH80671.1"/>
    </source>
</evidence>
<feature type="region of interest" description="Disordered" evidence="1">
    <location>
        <begin position="85"/>
        <end position="105"/>
    </location>
</feature>
<evidence type="ECO:0000256" key="1">
    <source>
        <dbReference type="SAM" id="MobiDB-lite"/>
    </source>
</evidence>